<evidence type="ECO:0000313" key="2">
    <source>
        <dbReference type="EMBL" id="CEL99978.1"/>
    </source>
</evidence>
<accession>A0A0G4ERW6</accession>
<dbReference type="VEuPathDB" id="CryptoDB:Vbra_4098"/>
<feature type="signal peptide" evidence="1">
    <location>
        <begin position="1"/>
        <end position="28"/>
    </location>
</feature>
<protein>
    <recommendedName>
        <fullName evidence="4">EGF-like domain-containing protein</fullName>
    </recommendedName>
</protein>
<feature type="chain" id="PRO_5005187764" description="EGF-like domain-containing protein" evidence="1">
    <location>
        <begin position="29"/>
        <end position="107"/>
    </location>
</feature>
<proteinExistence type="predicted"/>
<evidence type="ECO:0000256" key="1">
    <source>
        <dbReference type="SAM" id="SignalP"/>
    </source>
</evidence>
<evidence type="ECO:0000313" key="3">
    <source>
        <dbReference type="Proteomes" id="UP000041254"/>
    </source>
</evidence>
<dbReference type="Proteomes" id="UP000041254">
    <property type="component" value="Unassembled WGS sequence"/>
</dbReference>
<reference evidence="2 3" key="1">
    <citation type="submission" date="2014-11" db="EMBL/GenBank/DDBJ databases">
        <authorList>
            <person name="Zhu J."/>
            <person name="Qi W."/>
            <person name="Song R."/>
        </authorList>
    </citation>
    <scope>NUCLEOTIDE SEQUENCE [LARGE SCALE GENOMIC DNA]</scope>
</reference>
<dbReference type="EMBL" id="CDMY01000293">
    <property type="protein sequence ID" value="CEL99978.1"/>
    <property type="molecule type" value="Genomic_DNA"/>
</dbReference>
<gene>
    <name evidence="2" type="ORF">Vbra_4098</name>
</gene>
<keyword evidence="1" id="KW-0732">Signal</keyword>
<organism evidence="2 3">
    <name type="scientific">Vitrella brassicaformis (strain CCMP3155)</name>
    <dbReference type="NCBI Taxonomy" id="1169540"/>
    <lineage>
        <taxon>Eukaryota</taxon>
        <taxon>Sar</taxon>
        <taxon>Alveolata</taxon>
        <taxon>Colpodellida</taxon>
        <taxon>Vitrellaceae</taxon>
        <taxon>Vitrella</taxon>
    </lineage>
</organism>
<sequence length="107" mass="11253">MAFPLAFPKIASATVLVALLVLVPGVMTVHPPLLLPNSTSAMAPGDDASSFLLRGATNTMGCGEDWKCDGKKEGDACATVNIGIEYVLTCTCKKSGSFFNKRLACVW</sequence>
<evidence type="ECO:0008006" key="4">
    <source>
        <dbReference type="Google" id="ProtNLM"/>
    </source>
</evidence>
<keyword evidence="3" id="KW-1185">Reference proteome</keyword>
<dbReference type="AlphaFoldDB" id="A0A0G4ERW6"/>
<name>A0A0G4ERW6_VITBC</name>
<dbReference type="InParanoid" id="A0A0G4ERW6"/>